<dbReference type="EMBL" id="CP049871">
    <property type="protein sequence ID" value="QIL02368.1"/>
    <property type="molecule type" value="Genomic_DNA"/>
</dbReference>
<evidence type="ECO:0000313" key="7">
    <source>
        <dbReference type="EMBL" id="QIL02368.1"/>
    </source>
</evidence>
<feature type="chain" id="PRO_5026134613" evidence="5">
    <location>
        <begin position="22"/>
        <end position="489"/>
    </location>
</feature>
<dbReference type="SUPFAM" id="SSF53850">
    <property type="entry name" value="Periplasmic binding protein-like II"/>
    <property type="match status" value="1"/>
</dbReference>
<name>A0A6G7ZN67_9SPHN</name>
<dbReference type="Pfam" id="PF00496">
    <property type="entry name" value="SBP_bac_5"/>
    <property type="match status" value="1"/>
</dbReference>
<reference evidence="7 8" key="1">
    <citation type="submission" date="2020-03" db="EMBL/GenBank/DDBJ databases">
        <title>Sphingomonas sp. nov., isolated from fish.</title>
        <authorList>
            <person name="Hyun D.-W."/>
            <person name="Bae J.-W."/>
        </authorList>
    </citation>
    <scope>NUCLEOTIDE SEQUENCE [LARGE SCALE GENOMIC DNA]</scope>
    <source>
        <strain evidence="7 8">HDW15C</strain>
    </source>
</reference>
<evidence type="ECO:0000313" key="8">
    <source>
        <dbReference type="Proteomes" id="UP000502502"/>
    </source>
</evidence>
<proteinExistence type="inferred from homology"/>
<dbReference type="PANTHER" id="PTHR30290">
    <property type="entry name" value="PERIPLASMIC BINDING COMPONENT OF ABC TRANSPORTER"/>
    <property type="match status" value="1"/>
</dbReference>
<dbReference type="InterPro" id="IPR039424">
    <property type="entry name" value="SBP_5"/>
</dbReference>
<evidence type="ECO:0000259" key="6">
    <source>
        <dbReference type="Pfam" id="PF00496"/>
    </source>
</evidence>
<evidence type="ECO:0000256" key="4">
    <source>
        <dbReference type="ARBA" id="ARBA00022729"/>
    </source>
</evidence>
<evidence type="ECO:0000256" key="5">
    <source>
        <dbReference type="SAM" id="SignalP"/>
    </source>
</evidence>
<sequence>MRPFTPSGALALALAAAAACAAGACGKQDKGALHVVSIGGPPQLVEPSAGPLSPGQALLIANSAQGLVRLDARGQIEPGLAERWNVSDDGLSYVFRLASTHWPNGRKVTAEQIARMIRRMLAPGSKSELKDSLGAIDEIVAMTDRVLEIRLSAPRPELLQLLAQPAMGLVYKGQGTGPFSVERRDGQLRLSRTVSTPDEEETTEERLELSGATAEQAVAQFAAGTADLVLGGTFVDLPTARAASVPDTALQFDPASGLFGLVPTRTQGPLASPEMRQLLSQAIDREALTAALKVPGLLPRATVLEAGLSNVADPAPPAWTQVAIADRRPQIAAEAERRLDGERPIIRLRLPAGPGSQALLDRLKQDWGAIGFEVQRATSAAGADFTLIDQVAPSTSAAWFLRRFRCGTARVCDEQVDEMLDKARSTPIAAERGALLLEASKRIDSLQLFIPLTAPIRWSLVSPRVTSFAGNRFGRHTLIGLEERLTRGE</sequence>
<keyword evidence="4 5" id="KW-0732">Signal</keyword>
<protein>
    <submittedName>
        <fullName evidence="7">ABC transporter substrate-binding protein</fullName>
    </submittedName>
</protein>
<comment type="subcellular location">
    <subcellularLocation>
        <location evidence="1">Periplasm</location>
    </subcellularLocation>
</comment>
<dbReference type="RefSeq" id="WP_166093980.1">
    <property type="nucleotide sequence ID" value="NZ_CP049871.1"/>
</dbReference>
<comment type="similarity">
    <text evidence="2">Belongs to the bacterial solute-binding protein 5 family.</text>
</comment>
<dbReference type="GO" id="GO:0015833">
    <property type="term" value="P:peptide transport"/>
    <property type="evidence" value="ECO:0007669"/>
    <property type="project" value="TreeGrafter"/>
</dbReference>
<organism evidence="7 8">
    <name type="scientific">Sphingomonas sinipercae</name>
    <dbReference type="NCBI Taxonomy" id="2714944"/>
    <lineage>
        <taxon>Bacteria</taxon>
        <taxon>Pseudomonadati</taxon>
        <taxon>Pseudomonadota</taxon>
        <taxon>Alphaproteobacteria</taxon>
        <taxon>Sphingomonadales</taxon>
        <taxon>Sphingomonadaceae</taxon>
        <taxon>Sphingomonas</taxon>
    </lineage>
</organism>
<keyword evidence="8" id="KW-1185">Reference proteome</keyword>
<dbReference type="Gene3D" id="3.90.76.10">
    <property type="entry name" value="Dipeptide-binding Protein, Domain 1"/>
    <property type="match status" value="1"/>
</dbReference>
<evidence type="ECO:0000256" key="1">
    <source>
        <dbReference type="ARBA" id="ARBA00004418"/>
    </source>
</evidence>
<feature type="signal peptide" evidence="5">
    <location>
        <begin position="1"/>
        <end position="21"/>
    </location>
</feature>
<feature type="domain" description="Solute-binding protein family 5" evidence="6">
    <location>
        <begin position="75"/>
        <end position="375"/>
    </location>
</feature>
<dbReference type="AlphaFoldDB" id="A0A6G7ZN67"/>
<dbReference type="KEGG" id="ssin:G7078_05895"/>
<evidence type="ECO:0000256" key="2">
    <source>
        <dbReference type="ARBA" id="ARBA00005695"/>
    </source>
</evidence>
<dbReference type="Proteomes" id="UP000502502">
    <property type="component" value="Chromosome"/>
</dbReference>
<dbReference type="InterPro" id="IPR000914">
    <property type="entry name" value="SBP_5_dom"/>
</dbReference>
<dbReference type="PANTHER" id="PTHR30290:SF10">
    <property type="entry name" value="PERIPLASMIC OLIGOPEPTIDE-BINDING PROTEIN-RELATED"/>
    <property type="match status" value="1"/>
</dbReference>
<dbReference type="Gene3D" id="3.10.105.10">
    <property type="entry name" value="Dipeptide-binding Protein, Domain 3"/>
    <property type="match status" value="1"/>
</dbReference>
<accession>A0A6G7ZN67</accession>
<keyword evidence="3" id="KW-0813">Transport</keyword>
<dbReference type="CDD" id="cd00995">
    <property type="entry name" value="PBP2_NikA_DppA_OppA_like"/>
    <property type="match status" value="1"/>
</dbReference>
<gene>
    <name evidence="7" type="ORF">G7078_05895</name>
</gene>
<evidence type="ECO:0000256" key="3">
    <source>
        <dbReference type="ARBA" id="ARBA00022448"/>
    </source>
</evidence>
<dbReference type="GO" id="GO:0030313">
    <property type="term" value="C:cell envelope"/>
    <property type="evidence" value="ECO:0007669"/>
    <property type="project" value="UniProtKB-SubCell"/>
</dbReference>
<dbReference type="PROSITE" id="PS51257">
    <property type="entry name" value="PROKAR_LIPOPROTEIN"/>
    <property type="match status" value="1"/>
</dbReference>
<dbReference type="GO" id="GO:1904680">
    <property type="term" value="F:peptide transmembrane transporter activity"/>
    <property type="evidence" value="ECO:0007669"/>
    <property type="project" value="TreeGrafter"/>
</dbReference>